<comment type="caution">
    <text evidence="1">The sequence shown here is derived from an EMBL/GenBank/DDBJ whole genome shotgun (WGS) entry which is preliminary data.</text>
</comment>
<reference evidence="1 2" key="1">
    <citation type="submission" date="2018-08" db="EMBL/GenBank/DDBJ databases">
        <title>Chryseobacterium nematophagum: a novel matrix digesting pathogen of nematodes.</title>
        <authorList>
            <person name="Page A."/>
            <person name="Roberts M."/>
            <person name="Felix M.-A."/>
            <person name="Weir W."/>
        </authorList>
    </citation>
    <scope>NUCLEOTIDE SEQUENCE [LARGE SCALE GENOMIC DNA]</scope>
    <source>
        <strain evidence="1 2">JUb129</strain>
    </source>
</reference>
<name>A0A3M7TJX3_9FLAO</name>
<dbReference type="RefSeq" id="WP_122637365.1">
    <property type="nucleotide sequence ID" value="NZ_QWIU01000002.1"/>
</dbReference>
<dbReference type="OrthoDB" id="1258689at2"/>
<evidence type="ECO:0000313" key="2">
    <source>
        <dbReference type="Proteomes" id="UP000278775"/>
    </source>
</evidence>
<dbReference type="AlphaFoldDB" id="A0A3M7TJX3"/>
<evidence type="ECO:0000313" key="1">
    <source>
        <dbReference type="EMBL" id="RNA63404.1"/>
    </source>
</evidence>
<dbReference type="EMBL" id="QWIU01000002">
    <property type="protein sequence ID" value="RNA63404.1"/>
    <property type="molecule type" value="Genomic_DNA"/>
</dbReference>
<organism evidence="1 2">
    <name type="scientific">Chryseobacterium nematophagum</name>
    <dbReference type="NCBI Taxonomy" id="2305228"/>
    <lineage>
        <taxon>Bacteria</taxon>
        <taxon>Pseudomonadati</taxon>
        <taxon>Bacteroidota</taxon>
        <taxon>Flavobacteriia</taxon>
        <taxon>Flavobacteriales</taxon>
        <taxon>Weeksellaceae</taxon>
        <taxon>Chryseobacterium group</taxon>
        <taxon>Chryseobacterium</taxon>
    </lineage>
</organism>
<protein>
    <submittedName>
        <fullName evidence="1">Uncharacterized protein</fullName>
    </submittedName>
</protein>
<proteinExistence type="predicted"/>
<sequence>MERKLFVAAVLSIITLQSCHNDDVLTQESTVSIEQNKNIAYRGSESNMISEYVQKQLSVQYEIKEIIEKEKNINFTLLQSKMGIVSTIEELEALYKEAGIHNIKGLIERYEKLKRNTIDFQQTHADFFLQYNEEKRRELLISEMDRQLGNLGDNGLLARNDCHAGFVRASKMCMRNYGIEVVGSAAVGAFTGGVGGVIAGSIATAHMVACNSDAERDYHICVKEGGKP</sequence>
<accession>A0A3M7TJX3</accession>
<dbReference type="PROSITE" id="PS51257">
    <property type="entry name" value="PROKAR_LIPOPROTEIN"/>
    <property type="match status" value="1"/>
</dbReference>
<dbReference type="Proteomes" id="UP000278775">
    <property type="component" value="Unassembled WGS sequence"/>
</dbReference>
<gene>
    <name evidence="1" type="ORF">D1631_16485</name>
</gene>